<feature type="region of interest" description="Disordered" evidence="1">
    <location>
        <begin position="137"/>
        <end position="180"/>
    </location>
</feature>
<dbReference type="EMBL" id="JAAPAO010000095">
    <property type="protein sequence ID" value="KAF4672934.1"/>
    <property type="molecule type" value="Genomic_DNA"/>
</dbReference>
<evidence type="ECO:0000313" key="3">
    <source>
        <dbReference type="Proteomes" id="UP000591131"/>
    </source>
</evidence>
<reference evidence="2 3" key="1">
    <citation type="submission" date="2020-04" db="EMBL/GenBank/DDBJ databases">
        <title>Perkinsus chesapeaki whole genome sequence.</title>
        <authorList>
            <person name="Bogema D.R."/>
        </authorList>
    </citation>
    <scope>NUCLEOTIDE SEQUENCE [LARGE SCALE GENOMIC DNA]</scope>
    <source>
        <strain evidence="2">ATCC PRA-425</strain>
    </source>
</reference>
<dbReference type="OrthoDB" id="1045822at2759"/>
<accession>A0A7J6MN45</accession>
<name>A0A7J6MN45_PERCH</name>
<evidence type="ECO:0000313" key="2">
    <source>
        <dbReference type="EMBL" id="KAF4672934.1"/>
    </source>
</evidence>
<protein>
    <submittedName>
        <fullName evidence="2">Uncharacterized protein</fullName>
    </submittedName>
</protein>
<proteinExistence type="predicted"/>
<gene>
    <name evidence="2" type="ORF">FOL47_011202</name>
</gene>
<dbReference type="Proteomes" id="UP000591131">
    <property type="component" value="Unassembled WGS sequence"/>
</dbReference>
<feature type="compositionally biased region" description="Polar residues" evidence="1">
    <location>
        <begin position="137"/>
        <end position="149"/>
    </location>
</feature>
<dbReference type="PANTHER" id="PTHR15907">
    <property type="entry name" value="DUF614 FAMILY PROTEIN-RELATED"/>
    <property type="match status" value="1"/>
</dbReference>
<organism evidence="2 3">
    <name type="scientific">Perkinsus chesapeaki</name>
    <name type="common">Clam parasite</name>
    <name type="synonym">Perkinsus andrewsi</name>
    <dbReference type="NCBI Taxonomy" id="330153"/>
    <lineage>
        <taxon>Eukaryota</taxon>
        <taxon>Sar</taxon>
        <taxon>Alveolata</taxon>
        <taxon>Perkinsozoa</taxon>
        <taxon>Perkinsea</taxon>
        <taxon>Perkinsida</taxon>
        <taxon>Perkinsidae</taxon>
        <taxon>Perkinsus</taxon>
    </lineage>
</organism>
<comment type="caution">
    <text evidence="2">The sequence shown here is derived from an EMBL/GenBank/DDBJ whole genome shotgun (WGS) entry which is preliminary data.</text>
</comment>
<dbReference type="AlphaFoldDB" id="A0A7J6MN45"/>
<sequence length="180" mass="19353">MANKGFVPTFKDLYHAADGESYNWSNGMFTDWCKDPWIALGSFFCIPCARGMLTQKTSTGDFLPSCLMNCVCPCFADCSHNIAARQQIRDEYGVQGTILEDYCLLGCRPCSAAQELNQLGVNSDVIESDVRQAVDNMRSSKNTPDTSTHQQAFGQAAAGSSPSTAPATAAAPVQDTMNAA</sequence>
<feature type="compositionally biased region" description="Low complexity" evidence="1">
    <location>
        <begin position="150"/>
        <end position="172"/>
    </location>
</feature>
<evidence type="ECO:0000256" key="1">
    <source>
        <dbReference type="SAM" id="MobiDB-lite"/>
    </source>
</evidence>
<keyword evidence="3" id="KW-1185">Reference proteome</keyword>
<dbReference type="InterPro" id="IPR006461">
    <property type="entry name" value="PLAC_motif_containing"/>
</dbReference>